<accession>J3L577</accession>
<reference evidence="2" key="2">
    <citation type="submission" date="2013-04" db="UniProtKB">
        <authorList>
            <consortium name="EnsemblPlants"/>
        </authorList>
    </citation>
    <scope>IDENTIFICATION</scope>
</reference>
<evidence type="ECO:0000256" key="1">
    <source>
        <dbReference type="SAM" id="Phobius"/>
    </source>
</evidence>
<evidence type="ECO:0000313" key="2">
    <source>
        <dbReference type="EnsemblPlants" id="OB01G43830.1"/>
    </source>
</evidence>
<keyword evidence="3" id="KW-1185">Reference proteome</keyword>
<keyword evidence="1" id="KW-1133">Transmembrane helix</keyword>
<sequence length="55" mass="6344">MIIYGMSQTPYPCTPEDLCYILLDILILPSSGLFCHLSIHIFFIFSHPEIFHMPS</sequence>
<keyword evidence="1" id="KW-0472">Membrane</keyword>
<organism evidence="2">
    <name type="scientific">Oryza brachyantha</name>
    <name type="common">malo sina</name>
    <dbReference type="NCBI Taxonomy" id="4533"/>
    <lineage>
        <taxon>Eukaryota</taxon>
        <taxon>Viridiplantae</taxon>
        <taxon>Streptophyta</taxon>
        <taxon>Embryophyta</taxon>
        <taxon>Tracheophyta</taxon>
        <taxon>Spermatophyta</taxon>
        <taxon>Magnoliopsida</taxon>
        <taxon>Liliopsida</taxon>
        <taxon>Poales</taxon>
        <taxon>Poaceae</taxon>
        <taxon>BOP clade</taxon>
        <taxon>Oryzoideae</taxon>
        <taxon>Oryzeae</taxon>
        <taxon>Oryzinae</taxon>
        <taxon>Oryza</taxon>
    </lineage>
</organism>
<dbReference type="AlphaFoldDB" id="J3L577"/>
<feature type="transmembrane region" description="Helical" evidence="1">
    <location>
        <begin position="20"/>
        <end position="45"/>
    </location>
</feature>
<name>J3L577_ORYBR</name>
<dbReference type="HOGENOM" id="CLU_3035559_0_0_1"/>
<dbReference type="EnsemblPlants" id="OB01G43830.1">
    <property type="protein sequence ID" value="OB01G43830.1"/>
    <property type="gene ID" value="OB01G43830"/>
</dbReference>
<reference evidence="2" key="1">
    <citation type="journal article" date="2013" name="Nat. Commun.">
        <title>Whole-genome sequencing of Oryza brachyantha reveals mechanisms underlying Oryza genome evolution.</title>
        <authorList>
            <person name="Chen J."/>
            <person name="Huang Q."/>
            <person name="Gao D."/>
            <person name="Wang J."/>
            <person name="Lang Y."/>
            <person name="Liu T."/>
            <person name="Li B."/>
            <person name="Bai Z."/>
            <person name="Luis Goicoechea J."/>
            <person name="Liang C."/>
            <person name="Chen C."/>
            <person name="Zhang W."/>
            <person name="Sun S."/>
            <person name="Liao Y."/>
            <person name="Zhang X."/>
            <person name="Yang L."/>
            <person name="Song C."/>
            <person name="Wang M."/>
            <person name="Shi J."/>
            <person name="Liu G."/>
            <person name="Liu J."/>
            <person name="Zhou H."/>
            <person name="Zhou W."/>
            <person name="Yu Q."/>
            <person name="An N."/>
            <person name="Chen Y."/>
            <person name="Cai Q."/>
            <person name="Wang B."/>
            <person name="Liu B."/>
            <person name="Min J."/>
            <person name="Huang Y."/>
            <person name="Wu H."/>
            <person name="Li Z."/>
            <person name="Zhang Y."/>
            <person name="Yin Y."/>
            <person name="Song W."/>
            <person name="Jiang J."/>
            <person name="Jackson S.A."/>
            <person name="Wing R.A."/>
            <person name="Wang J."/>
            <person name="Chen M."/>
        </authorList>
    </citation>
    <scope>NUCLEOTIDE SEQUENCE [LARGE SCALE GENOMIC DNA]</scope>
    <source>
        <strain evidence="2">cv. IRGC 101232</strain>
    </source>
</reference>
<keyword evidence="1" id="KW-0812">Transmembrane</keyword>
<dbReference type="Gramene" id="OB01G43830.1">
    <property type="protein sequence ID" value="OB01G43830.1"/>
    <property type="gene ID" value="OB01G43830"/>
</dbReference>
<protein>
    <submittedName>
        <fullName evidence="2">Uncharacterized protein</fullName>
    </submittedName>
</protein>
<dbReference type="Proteomes" id="UP000006038">
    <property type="component" value="Chromosome 1"/>
</dbReference>
<proteinExistence type="predicted"/>
<evidence type="ECO:0000313" key="3">
    <source>
        <dbReference type="Proteomes" id="UP000006038"/>
    </source>
</evidence>